<protein>
    <submittedName>
        <fullName evidence="2">Uncharacterized protein</fullName>
    </submittedName>
</protein>
<accession>A0A154PFF5</accession>
<feature type="compositionally biased region" description="Basic and acidic residues" evidence="1">
    <location>
        <begin position="178"/>
        <end position="192"/>
    </location>
</feature>
<organism evidence="2 3">
    <name type="scientific">Dufourea novaeangliae</name>
    <name type="common">Sweat bee</name>
    <dbReference type="NCBI Taxonomy" id="178035"/>
    <lineage>
        <taxon>Eukaryota</taxon>
        <taxon>Metazoa</taxon>
        <taxon>Ecdysozoa</taxon>
        <taxon>Arthropoda</taxon>
        <taxon>Hexapoda</taxon>
        <taxon>Insecta</taxon>
        <taxon>Pterygota</taxon>
        <taxon>Neoptera</taxon>
        <taxon>Endopterygota</taxon>
        <taxon>Hymenoptera</taxon>
        <taxon>Apocrita</taxon>
        <taxon>Aculeata</taxon>
        <taxon>Apoidea</taxon>
        <taxon>Anthophila</taxon>
        <taxon>Halictidae</taxon>
        <taxon>Rophitinae</taxon>
        <taxon>Dufourea</taxon>
    </lineage>
</organism>
<keyword evidence="3" id="KW-1185">Reference proteome</keyword>
<evidence type="ECO:0000313" key="3">
    <source>
        <dbReference type="Proteomes" id="UP000076502"/>
    </source>
</evidence>
<gene>
    <name evidence="2" type="ORF">WN55_02008</name>
</gene>
<evidence type="ECO:0000313" key="2">
    <source>
        <dbReference type="EMBL" id="KZC10571.1"/>
    </source>
</evidence>
<dbReference type="Proteomes" id="UP000076502">
    <property type="component" value="Unassembled WGS sequence"/>
</dbReference>
<evidence type="ECO:0000256" key="1">
    <source>
        <dbReference type="SAM" id="MobiDB-lite"/>
    </source>
</evidence>
<sequence>MGKTPKKAAPGGDERNLYNRRRLKATTAASKTSETNLHERQRESESPNRSKLTDVQKSKSPGQRKNFKSKPGVSNSRRKFDSIRPMKRVGRPLGSTKKKLAAANKNTETKQRNMQPESEEAEVTLEETVQNKTVNENACQNTQDIAEKCIDHAPSGPAEISGEEEHPNKQLIVEEEQQSEKDEKINKSIETKESEEEYEENDLTLSLDNEYSPKRSQEGKSSHKDSKDKGIAESPSARVESESSSMNEKEDVQSESHTEMCSSSVNVQESVASELSEAEKETKKETDKEIENEKMEEKTEELTEDKDVSFVSYDPSIMLRDVQIKLNDCMKDNSKLSETCCMESETLLRPSHDGSFGKTLRNISGRRSLNRMRHVTLREHRYSPNNSMFVNTSSVSLLPSDETEDFKILRYSTGLSDTVSTSNGSPSDKKRKHETEEWNFSLKKQKTTESENSLLNTSISILKGLRRPIQVSTPVSELKFQSNKLDLTDDEINKSVNDAAGKKWCTIM</sequence>
<feature type="compositionally biased region" description="Polar residues" evidence="1">
    <location>
        <begin position="416"/>
        <end position="426"/>
    </location>
</feature>
<feature type="region of interest" description="Disordered" evidence="1">
    <location>
        <begin position="1"/>
        <end position="125"/>
    </location>
</feature>
<dbReference type="AlphaFoldDB" id="A0A154PFF5"/>
<feature type="compositionally biased region" description="Basic and acidic residues" evidence="1">
    <location>
        <begin position="277"/>
        <end position="303"/>
    </location>
</feature>
<feature type="compositionally biased region" description="Basic and acidic residues" evidence="1">
    <location>
        <begin position="247"/>
        <end position="258"/>
    </location>
</feature>
<proteinExistence type="predicted"/>
<feature type="region of interest" description="Disordered" evidence="1">
    <location>
        <begin position="145"/>
        <end position="303"/>
    </location>
</feature>
<feature type="compositionally biased region" description="Basic and acidic residues" evidence="1">
    <location>
        <begin position="36"/>
        <end position="57"/>
    </location>
</feature>
<feature type="region of interest" description="Disordered" evidence="1">
    <location>
        <begin position="416"/>
        <end position="437"/>
    </location>
</feature>
<feature type="compositionally biased region" description="Low complexity" evidence="1">
    <location>
        <begin position="233"/>
        <end position="245"/>
    </location>
</feature>
<name>A0A154PFF5_DUFNO</name>
<feature type="compositionally biased region" description="Acidic residues" evidence="1">
    <location>
        <begin position="193"/>
        <end position="202"/>
    </location>
</feature>
<feature type="compositionally biased region" description="Polar residues" evidence="1">
    <location>
        <begin position="259"/>
        <end position="273"/>
    </location>
</feature>
<reference evidence="2 3" key="1">
    <citation type="submission" date="2015-07" db="EMBL/GenBank/DDBJ databases">
        <title>The genome of Dufourea novaeangliae.</title>
        <authorList>
            <person name="Pan H."/>
            <person name="Kapheim K."/>
        </authorList>
    </citation>
    <scope>NUCLEOTIDE SEQUENCE [LARGE SCALE GENOMIC DNA]</scope>
    <source>
        <strain evidence="2">0120121106</strain>
        <tissue evidence="2">Whole body</tissue>
    </source>
</reference>
<feature type="compositionally biased region" description="Basic and acidic residues" evidence="1">
    <location>
        <begin position="211"/>
        <end position="231"/>
    </location>
</feature>
<dbReference type="EMBL" id="KQ434892">
    <property type="protein sequence ID" value="KZC10571.1"/>
    <property type="molecule type" value="Genomic_DNA"/>
</dbReference>
<feature type="compositionally biased region" description="Basic residues" evidence="1">
    <location>
        <begin position="85"/>
        <end position="100"/>
    </location>
</feature>
<dbReference type="OrthoDB" id="7688110at2759"/>